<evidence type="ECO:0000313" key="3">
    <source>
        <dbReference type="Proteomes" id="UP000318331"/>
    </source>
</evidence>
<dbReference type="SUPFAM" id="SSF52540">
    <property type="entry name" value="P-loop containing nucleoside triphosphate hydrolases"/>
    <property type="match status" value="1"/>
</dbReference>
<gene>
    <name evidence="2" type="ORF">FB466_1608</name>
</gene>
<name>A0A543HYB3_9MICO</name>
<dbReference type="InterPro" id="IPR027417">
    <property type="entry name" value="P-loop_NTPase"/>
</dbReference>
<feature type="compositionally biased region" description="Low complexity" evidence="1">
    <location>
        <begin position="30"/>
        <end position="48"/>
    </location>
</feature>
<accession>A0A543HYB3</accession>
<dbReference type="Gene3D" id="3.40.50.300">
    <property type="entry name" value="P-loop containing nucleotide triphosphate hydrolases"/>
    <property type="match status" value="2"/>
</dbReference>
<proteinExistence type="predicted"/>
<reference evidence="2 3" key="1">
    <citation type="submission" date="2019-06" db="EMBL/GenBank/DDBJ databases">
        <title>Sequencing the genomes of 1000 actinobacteria strains.</title>
        <authorList>
            <person name="Klenk H.-P."/>
        </authorList>
    </citation>
    <scope>NUCLEOTIDE SEQUENCE [LARGE SCALE GENOMIC DNA]</scope>
    <source>
        <strain evidence="2 3">DSM 18031</strain>
    </source>
</reference>
<feature type="region of interest" description="Disordered" evidence="1">
    <location>
        <begin position="1"/>
        <end position="62"/>
    </location>
</feature>
<keyword evidence="3" id="KW-1185">Reference proteome</keyword>
<comment type="caution">
    <text evidence="2">The sequence shown here is derived from an EMBL/GenBank/DDBJ whole genome shotgun (WGS) entry which is preliminary data.</text>
</comment>
<dbReference type="EMBL" id="VFPN01000002">
    <property type="protein sequence ID" value="TQM63347.1"/>
    <property type="molecule type" value="Genomic_DNA"/>
</dbReference>
<dbReference type="Proteomes" id="UP000318331">
    <property type="component" value="Unassembled WGS sequence"/>
</dbReference>
<protein>
    <recommendedName>
        <fullName evidence="4">AAA domain-containing protein</fullName>
    </recommendedName>
</protein>
<organism evidence="2 3">
    <name type="scientific">Klugiella xanthotipulae</name>
    <dbReference type="NCBI Taxonomy" id="244735"/>
    <lineage>
        <taxon>Bacteria</taxon>
        <taxon>Bacillati</taxon>
        <taxon>Actinomycetota</taxon>
        <taxon>Actinomycetes</taxon>
        <taxon>Micrococcales</taxon>
        <taxon>Microbacteriaceae</taxon>
        <taxon>Klugiella</taxon>
    </lineage>
</organism>
<evidence type="ECO:0000256" key="1">
    <source>
        <dbReference type="SAM" id="MobiDB-lite"/>
    </source>
</evidence>
<evidence type="ECO:0000313" key="2">
    <source>
        <dbReference type="EMBL" id="TQM63347.1"/>
    </source>
</evidence>
<sequence length="1283" mass="140811">MWTVERRRKSNADKPNTSTTDVEDAAVATSGPPHQGPSSSPSAGSGSPLTSERGAESTDKAPAARLAAVDHFGSEHQRWRDELAEVGGRSPLLSFEDSPRTRLELSTTHPGGLPQFITGQKILLSSLIRDDLALRNARLAAGEITDKAIEMRSVRGLETIRLGIGLAKWRFEGEQFSAPVLMRPLAIRRYGRDFELKLKSHPFFNPALARAMHEQFGMQLDVEEFVALSLKSGVFKPQPVIDRLRAMTAHISGYAVQPRLIVSSFMEVANDMVRDAHNLDHPILDAVAGSEYARRHLSEAFEPVEATPPNNRSPETDRLLLDTDSEQDEVIAQIEAGHSVVVQTLPGTGGTQTVVNAASALIGRNRRVLIVSPRRATLDGISHRLARVGLNGIAVSPRLLRRNLVESIKRNETVHAPPMGDVDDALVRLRRVLLDYQCALETVDPALGISPLEAVRELTRLAVTDHPPATTARLDDIALDALARDRVGIAETLSLSASLGQFQYGPDDSPWYGVTFTRTEDARQAHATAQALSEREFPRLRELADRLIQQTSMRPYETLAELGIYLRLLMGIRETLDRFTPEVYDRSLTEIIAAHATRGGADEMPQANRRRLRRLAREYVRPGVNVTDMLERLRQIQQQRLLWQRYTSVAGARPEVPVGISDVLVSYQTVYEDCAALDAVLGTTGTDNEFKEMPIASVARVLGSLAEESEVLQNIQERTALLERLNNAHLSPLLDDLSARHVASDRVAAELDQAWWQSALERMLQGNKALLSANTSVLDRLEADFKLVDDAHSSANGRVLSAQRAAAWKIALLDYPDEAVALRSLLRADRAVPTLLVDSAPHLMDLLAPVWMVSPYEVAQLPEHLTFDAVLLVDAGATTLVENVGAIRRARQVVAFGDPVTQTPCSFELAITVPQDEAAVESDVDELHARSALSVLSDLLPTYKLTRSYRAGGEDLAELINSRFYANQIVSLPWAGSFLGHHSLSYDFVTGGHALPDRVTGAVESTDAEVNRVVELVIAHAVQRPQESLMVITASARHAVRVHQAVLLAFAQRQDLGEFLLGDRAEPFAVMTLEQATAQSRDRVIFSVGYGRTPHGRVLSNFGALARPGGERLLAVAMTRARRGMTIVSCFRPNDLDESRRRHGVAALAEVLAADEGLVSEELAATSDDPMVTDLAERLRALGLEVAVNYRGVLPLVASYRGRAIAVETDFLLASMSLREALRLRPAVLRRLGWHYLRVHSFDLFSDPDAVALRIAGVIGYTDSASSRGEVSAHETVVRAKQN</sequence>
<evidence type="ECO:0008006" key="4">
    <source>
        <dbReference type="Google" id="ProtNLM"/>
    </source>
</evidence>